<name>A0A1H0DUD6_9ACTN</name>
<dbReference type="AlphaFoldDB" id="A0A1H0DUD6"/>
<dbReference type="CDD" id="cd00592">
    <property type="entry name" value="HTH_MerR-like"/>
    <property type="match status" value="1"/>
</dbReference>
<reference evidence="4" key="1">
    <citation type="submission" date="2016-10" db="EMBL/GenBank/DDBJ databases">
        <authorList>
            <person name="Varghese N."/>
            <person name="Submissions S."/>
        </authorList>
    </citation>
    <scope>NUCLEOTIDE SEQUENCE [LARGE SCALE GENOMIC DNA]</scope>
    <source>
        <strain evidence="4">CGMCC 1.11147</strain>
    </source>
</reference>
<evidence type="ECO:0000313" key="4">
    <source>
        <dbReference type="Proteomes" id="UP000199004"/>
    </source>
</evidence>
<gene>
    <name evidence="3" type="ORF">SAMN05192576_2673</name>
</gene>
<dbReference type="RefSeq" id="WP_091025305.1">
    <property type="nucleotide sequence ID" value="NZ_BKAE01000013.1"/>
</dbReference>
<dbReference type="PANTHER" id="PTHR30204:SF93">
    <property type="entry name" value="HTH MERR-TYPE DOMAIN-CONTAINING PROTEIN"/>
    <property type="match status" value="1"/>
</dbReference>
<feature type="domain" description="HTH merR-type" evidence="2">
    <location>
        <begin position="1"/>
        <end position="70"/>
    </location>
</feature>
<evidence type="ECO:0000256" key="1">
    <source>
        <dbReference type="ARBA" id="ARBA00023125"/>
    </source>
</evidence>
<dbReference type="InterPro" id="IPR047057">
    <property type="entry name" value="MerR_fam"/>
</dbReference>
<dbReference type="SMART" id="SM00422">
    <property type="entry name" value="HTH_MERR"/>
    <property type="match status" value="1"/>
</dbReference>
<dbReference type="GO" id="GO:0003677">
    <property type="term" value="F:DNA binding"/>
    <property type="evidence" value="ECO:0007669"/>
    <property type="project" value="UniProtKB-KW"/>
</dbReference>
<sequence length="238" mass="25986">MLTIGRLAAYSGVTTRAVRHYHQIGLLPEPERDASGYRTYAAPAVVRLIRIRTLAEAGVPLARVEELLAAGDSLALPASVTTYLDRMRTLGAPEVMVEMERDAWILIAAQMPEQMDEFMVQKDAQLDDPLMRRFLAAIGAVIAGDDESEDVLAEIADLVVEMAEQAAARGELDGQDDALPDSSFADLLDTVVLTAGPRLVRLRDRIQELMLERGWSGLVKMERVGQPDRASDGGMNSP</sequence>
<evidence type="ECO:0000259" key="2">
    <source>
        <dbReference type="PROSITE" id="PS50937"/>
    </source>
</evidence>
<dbReference type="GO" id="GO:0003700">
    <property type="term" value="F:DNA-binding transcription factor activity"/>
    <property type="evidence" value="ECO:0007669"/>
    <property type="project" value="InterPro"/>
</dbReference>
<dbReference type="Gene3D" id="1.10.1660.10">
    <property type="match status" value="1"/>
</dbReference>
<dbReference type="EMBL" id="FNIC01000004">
    <property type="protein sequence ID" value="SDN73794.1"/>
    <property type="molecule type" value="Genomic_DNA"/>
</dbReference>
<evidence type="ECO:0000313" key="3">
    <source>
        <dbReference type="EMBL" id="SDN73794.1"/>
    </source>
</evidence>
<dbReference type="Pfam" id="PF00376">
    <property type="entry name" value="MerR"/>
    <property type="match status" value="1"/>
</dbReference>
<keyword evidence="4" id="KW-1185">Reference proteome</keyword>
<dbReference type="SUPFAM" id="SSF46955">
    <property type="entry name" value="Putative DNA-binding domain"/>
    <property type="match status" value="1"/>
</dbReference>
<dbReference type="OrthoDB" id="4569196at2"/>
<organism evidence="3 4">
    <name type="scientific">Nocardioides szechwanensis</name>
    <dbReference type="NCBI Taxonomy" id="1005944"/>
    <lineage>
        <taxon>Bacteria</taxon>
        <taxon>Bacillati</taxon>
        <taxon>Actinomycetota</taxon>
        <taxon>Actinomycetes</taxon>
        <taxon>Propionibacteriales</taxon>
        <taxon>Nocardioidaceae</taxon>
        <taxon>Nocardioides</taxon>
    </lineage>
</organism>
<accession>A0A1H0DUD6</accession>
<dbReference type="PROSITE" id="PS50937">
    <property type="entry name" value="HTH_MERR_2"/>
    <property type="match status" value="1"/>
</dbReference>
<dbReference type="Proteomes" id="UP000199004">
    <property type="component" value="Unassembled WGS sequence"/>
</dbReference>
<keyword evidence="1" id="KW-0238">DNA-binding</keyword>
<dbReference type="PRINTS" id="PR00040">
    <property type="entry name" value="HTHMERR"/>
</dbReference>
<dbReference type="STRING" id="1005944.SAMN05192576_2673"/>
<protein>
    <submittedName>
        <fullName evidence="3">MerR family regulatory protein</fullName>
    </submittedName>
</protein>
<proteinExistence type="predicted"/>
<dbReference type="InterPro" id="IPR000551">
    <property type="entry name" value="MerR-type_HTH_dom"/>
</dbReference>
<dbReference type="InterPro" id="IPR009061">
    <property type="entry name" value="DNA-bd_dom_put_sf"/>
</dbReference>
<dbReference type="PANTHER" id="PTHR30204">
    <property type="entry name" value="REDOX-CYCLING DRUG-SENSING TRANSCRIPTIONAL ACTIVATOR SOXR"/>
    <property type="match status" value="1"/>
</dbReference>